<comment type="caution">
    <text evidence="3">The sequence shown here is derived from an EMBL/GenBank/DDBJ whole genome shotgun (WGS) entry which is preliminary data.</text>
</comment>
<dbReference type="AlphaFoldDB" id="A0A2N7PJS0"/>
<evidence type="ECO:0000256" key="1">
    <source>
        <dbReference type="SAM" id="Phobius"/>
    </source>
</evidence>
<dbReference type="Pfam" id="PF08378">
    <property type="entry name" value="NERD"/>
    <property type="match status" value="1"/>
</dbReference>
<accession>A0A2N7PJS0</accession>
<keyword evidence="1" id="KW-0812">Transmembrane</keyword>
<evidence type="ECO:0000313" key="4">
    <source>
        <dbReference type="Proteomes" id="UP000235731"/>
    </source>
</evidence>
<name>A0A2N7PJS0_9BACT</name>
<dbReference type="InterPro" id="IPR011528">
    <property type="entry name" value="NERD"/>
</dbReference>
<keyword evidence="1" id="KW-0472">Membrane</keyword>
<organism evidence="3 4">
    <name type="scientific">Caldimicrobium thiodismutans</name>
    <dbReference type="NCBI Taxonomy" id="1653476"/>
    <lineage>
        <taxon>Bacteria</taxon>
        <taxon>Pseudomonadati</taxon>
        <taxon>Thermodesulfobacteriota</taxon>
        <taxon>Thermodesulfobacteria</taxon>
        <taxon>Thermodesulfobacteriales</taxon>
        <taxon>Thermodesulfobacteriaceae</taxon>
        <taxon>Caldimicrobium</taxon>
    </lineage>
</organism>
<dbReference type="PROSITE" id="PS50965">
    <property type="entry name" value="NERD"/>
    <property type="match status" value="1"/>
</dbReference>
<reference evidence="3 4" key="1">
    <citation type="submission" date="2018-01" db="EMBL/GenBank/DDBJ databases">
        <title>Metagenomic assembled genomes from two thermal pools in the Uzon Caldera, Kamchatka, Russia.</title>
        <authorList>
            <person name="Wilkins L."/>
            <person name="Ettinger C."/>
        </authorList>
    </citation>
    <scope>NUCLEOTIDE SEQUENCE [LARGE SCALE GENOMIC DNA]</scope>
    <source>
        <strain evidence="3">ZAV-15</strain>
    </source>
</reference>
<keyword evidence="1" id="KW-1133">Transmembrane helix</keyword>
<sequence length="217" mass="24858">MREVILSEHLKQKVSQLTHAAKQSISLSIVFIILGIILTLFFLTILGIWFFVIGFILFFVALKNLNKKNIFQAGLEGEERLKKTLNQILSDKYTAFFGYQTKKGKDIDCIVTGPKGVFVIEVKNHRGIVSYDGTNWSYLKVGQKGGIYEGFLKNPDRQVIQNSAEIRKLLFSNGIKVPVFALLVFTHEEVKLNISELDNKKFRILRLEELPQFFETL</sequence>
<proteinExistence type="predicted"/>
<evidence type="ECO:0000259" key="2">
    <source>
        <dbReference type="PROSITE" id="PS50965"/>
    </source>
</evidence>
<dbReference type="Proteomes" id="UP000235731">
    <property type="component" value="Unassembled WGS sequence"/>
</dbReference>
<feature type="transmembrane region" description="Helical" evidence="1">
    <location>
        <begin position="29"/>
        <end position="62"/>
    </location>
</feature>
<evidence type="ECO:0000313" key="3">
    <source>
        <dbReference type="EMBL" id="PMP63126.1"/>
    </source>
</evidence>
<dbReference type="EMBL" id="PNIE01000045">
    <property type="protein sequence ID" value="PMP63126.1"/>
    <property type="molecule type" value="Genomic_DNA"/>
</dbReference>
<feature type="non-terminal residue" evidence="3">
    <location>
        <position position="217"/>
    </location>
</feature>
<feature type="domain" description="NERD" evidence="2">
    <location>
        <begin position="73"/>
        <end position="189"/>
    </location>
</feature>
<gene>
    <name evidence="3" type="ORF">C0197_03435</name>
</gene>
<protein>
    <recommendedName>
        <fullName evidence="2">NERD domain-containing protein</fullName>
    </recommendedName>
</protein>